<dbReference type="PANTHER" id="PTHR37850:SF1">
    <property type="entry name" value="SAF DOMAIN PROTEIN"/>
    <property type="match status" value="1"/>
</dbReference>
<dbReference type="Gene3D" id="3.40.50.720">
    <property type="entry name" value="NAD(P)-binding Rossmann-like Domain"/>
    <property type="match status" value="1"/>
</dbReference>
<dbReference type="PATRIC" id="fig|272123.3.peg.309"/>
<protein>
    <submittedName>
        <fullName evidence="2">Oxidoreductase domain protein</fullName>
    </submittedName>
</protein>
<dbReference type="SMART" id="SM00858">
    <property type="entry name" value="SAF"/>
    <property type="match status" value="1"/>
</dbReference>
<dbReference type="CDD" id="cd11616">
    <property type="entry name" value="SAF_DH_OX_like"/>
    <property type="match status" value="1"/>
</dbReference>
<evidence type="ECO:0000313" key="3">
    <source>
        <dbReference type="Proteomes" id="UP000010474"/>
    </source>
</evidence>
<dbReference type="KEGG" id="acy:Anacy_0286"/>
<dbReference type="InterPro" id="IPR036291">
    <property type="entry name" value="NAD(P)-bd_dom_sf"/>
</dbReference>
<dbReference type="InterPro" id="IPR000683">
    <property type="entry name" value="Gfo/Idh/MocA-like_OxRdtase_N"/>
</dbReference>
<dbReference type="HOGENOM" id="CLU_046102_0_0_3"/>
<name>K9Z9L7_ANACC</name>
<feature type="domain" description="SAF" evidence="1">
    <location>
        <begin position="344"/>
        <end position="409"/>
    </location>
</feature>
<organism evidence="2 3">
    <name type="scientific">Anabaena cylindrica (strain ATCC 27899 / PCC 7122)</name>
    <dbReference type="NCBI Taxonomy" id="272123"/>
    <lineage>
        <taxon>Bacteria</taxon>
        <taxon>Bacillati</taxon>
        <taxon>Cyanobacteriota</taxon>
        <taxon>Cyanophyceae</taxon>
        <taxon>Nostocales</taxon>
        <taxon>Nostocaceae</taxon>
        <taxon>Anabaena</taxon>
    </lineage>
</organism>
<dbReference type="RefSeq" id="WP_015212544.1">
    <property type="nucleotide sequence ID" value="NC_019771.1"/>
</dbReference>
<dbReference type="AlphaFoldDB" id="K9Z9L7"/>
<dbReference type="Pfam" id="PF01408">
    <property type="entry name" value="GFO_IDH_MocA"/>
    <property type="match status" value="1"/>
</dbReference>
<dbReference type="STRING" id="272123.Anacy_0286"/>
<dbReference type="InterPro" id="IPR048423">
    <property type="entry name" value="DRL_cat"/>
</dbReference>
<dbReference type="GO" id="GO:0000166">
    <property type="term" value="F:nucleotide binding"/>
    <property type="evidence" value="ECO:0007669"/>
    <property type="project" value="InterPro"/>
</dbReference>
<dbReference type="Proteomes" id="UP000010474">
    <property type="component" value="Chromosome"/>
</dbReference>
<evidence type="ECO:0000313" key="2">
    <source>
        <dbReference type="EMBL" id="AFZ55888.1"/>
    </source>
</evidence>
<dbReference type="OrthoDB" id="9777844at2"/>
<dbReference type="SUPFAM" id="SSF51735">
    <property type="entry name" value="NAD(P)-binding Rossmann-fold domains"/>
    <property type="match status" value="1"/>
</dbReference>
<sequence>MIIVDKALEARAALGKPVKVAMIGAGFMGRGIANQIINSVPGMELVAIFNRHIDTAKRAYLEAGIEDIQVVSNLADLEDSIAQGQYAVTEDAMLLCEAEGIDAIIEVTGTIEFAAHLVMRAIAHQKHIILMNAELDGTIGPILKVHADRAGVILSACDGDQPGVEMNLYRFVKSIGLTPLLCGNIKGLQDPYRNPTTQEGFAKRWGQNPAMVTSFADGTKISFEQAIVANATNMKVAKRGMLGYDYTGHVDEMTKMYDVDQLKELGGIVDYVVGTKPGPGVFVFATHDDPKQRHYLNLYKLGEGPLYSFYTPYHLCHFEVPLSVARAVLFHDAVLAPIAGPVVEVVATAKIDLKAGETLDGIGYYMTYGQCENAEIVKQENLLPMGIAEGCRLKHDLAKDHVLTYEDVELPEGRLCDKLRSEQTTYFAPAKTLILAK</sequence>
<proteinExistence type="predicted"/>
<dbReference type="InterPro" id="IPR013974">
    <property type="entry name" value="SAF"/>
</dbReference>
<dbReference type="PANTHER" id="PTHR37850">
    <property type="entry name" value="STRU PROTEIN"/>
    <property type="match status" value="1"/>
</dbReference>
<evidence type="ECO:0000259" key="1">
    <source>
        <dbReference type="SMART" id="SM00858"/>
    </source>
</evidence>
<gene>
    <name evidence="2" type="ordered locus">Anacy_0286</name>
</gene>
<dbReference type="eggNOG" id="COG4091">
    <property type="taxonomic scope" value="Bacteria"/>
</dbReference>
<dbReference type="Pfam" id="PF21135">
    <property type="entry name" value="DRL_cat"/>
    <property type="match status" value="1"/>
</dbReference>
<reference evidence="3" key="1">
    <citation type="journal article" date="2013" name="Proc. Natl. Acad. Sci. U.S.A.">
        <title>Improving the coverage of the cyanobacterial phylum using diversity-driven genome sequencing.</title>
        <authorList>
            <person name="Shih P.M."/>
            <person name="Wu D."/>
            <person name="Latifi A."/>
            <person name="Axen S.D."/>
            <person name="Fewer D.P."/>
            <person name="Talla E."/>
            <person name="Calteau A."/>
            <person name="Cai F."/>
            <person name="Tandeau de Marsac N."/>
            <person name="Rippka R."/>
            <person name="Herdman M."/>
            <person name="Sivonen K."/>
            <person name="Coursin T."/>
            <person name="Laurent T."/>
            <person name="Goodwin L."/>
            <person name="Nolan M."/>
            <person name="Davenport K.W."/>
            <person name="Han C.S."/>
            <person name="Rubin E.M."/>
            <person name="Eisen J.A."/>
            <person name="Woyke T."/>
            <person name="Gugger M."/>
            <person name="Kerfeld C.A."/>
        </authorList>
    </citation>
    <scope>NUCLEOTIDE SEQUENCE [LARGE SCALE GENOMIC DNA]</scope>
    <source>
        <strain evidence="3">ATCC 27899 / PCC 7122</strain>
    </source>
</reference>
<accession>K9Z9L7</accession>
<keyword evidence="3" id="KW-1185">Reference proteome</keyword>
<dbReference type="EMBL" id="CP003659">
    <property type="protein sequence ID" value="AFZ55888.1"/>
    <property type="molecule type" value="Genomic_DNA"/>
</dbReference>